<evidence type="ECO:0000256" key="1">
    <source>
        <dbReference type="SAM" id="MobiDB-lite"/>
    </source>
</evidence>
<dbReference type="VEuPathDB" id="VectorBase:AALFPA_070570"/>
<dbReference type="GO" id="GO:0003746">
    <property type="term" value="F:translation elongation factor activity"/>
    <property type="evidence" value="ECO:0007669"/>
    <property type="project" value="UniProtKB-KW"/>
</dbReference>
<name>A0A1W7R7R2_AEDAL</name>
<feature type="compositionally biased region" description="Low complexity" evidence="1">
    <location>
        <begin position="222"/>
        <end position="236"/>
    </location>
</feature>
<feature type="region of interest" description="Disordered" evidence="1">
    <location>
        <begin position="213"/>
        <end position="297"/>
    </location>
</feature>
<protein>
    <submittedName>
        <fullName evidence="2">Putative translation elongation factor ef-1 alpha/tu</fullName>
    </submittedName>
</protein>
<dbReference type="VEuPathDB" id="VectorBase:AALC636_017434"/>
<dbReference type="VEuPathDB" id="VectorBase:AALF021701"/>
<proteinExistence type="predicted"/>
<accession>A0A1W7R7R2</accession>
<organism evidence="2">
    <name type="scientific">Aedes albopictus</name>
    <name type="common">Asian tiger mosquito</name>
    <name type="synonym">Stegomyia albopicta</name>
    <dbReference type="NCBI Taxonomy" id="7160"/>
    <lineage>
        <taxon>Eukaryota</taxon>
        <taxon>Metazoa</taxon>
        <taxon>Ecdysozoa</taxon>
        <taxon>Arthropoda</taxon>
        <taxon>Hexapoda</taxon>
        <taxon>Insecta</taxon>
        <taxon>Pterygota</taxon>
        <taxon>Neoptera</taxon>
        <taxon>Endopterygota</taxon>
        <taxon>Diptera</taxon>
        <taxon>Nematocera</taxon>
        <taxon>Culicoidea</taxon>
        <taxon>Culicidae</taxon>
        <taxon>Culicinae</taxon>
        <taxon>Aedini</taxon>
        <taxon>Aedes</taxon>
        <taxon>Stegomyia</taxon>
    </lineage>
</organism>
<keyword evidence="2" id="KW-0251">Elongation factor</keyword>
<reference evidence="2" key="1">
    <citation type="submission" date="2016-03" db="EMBL/GenBank/DDBJ databases">
        <title>RNAseq analyses of the sensorial organs of adult female Aedes albopictus.</title>
        <authorList>
            <person name="Fabrizio L."/>
            <person name="Ribeiro J.M."/>
            <person name="Arca B."/>
        </authorList>
    </citation>
    <scope>NUCLEOTIDE SEQUENCE</scope>
</reference>
<dbReference type="AlphaFoldDB" id="A0A1W7R7R2"/>
<keyword evidence="2" id="KW-0648">Protein biosynthesis</keyword>
<feature type="compositionally biased region" description="Basic and acidic residues" evidence="1">
    <location>
        <begin position="246"/>
        <end position="255"/>
    </location>
</feature>
<dbReference type="EMBL" id="GEHC01000447">
    <property type="protein sequence ID" value="JAV47198.1"/>
    <property type="molecule type" value="Transcribed_RNA"/>
</dbReference>
<sequence length="320" mass="36048">MANVRKNILVVDFSVLPVRPDAANIEKFLCEKIKLQLKDVAMIQFHTIRNCVLIELSDADLAKKYHDAHNMRHVVAHEGKSFKIPVYVDDDAVTVRIHDLSTDIPHTTVKKYMEDRYGVVLSIGRERWKHYFPGIPNGVRLLRMHLSKPIPSYIEIENQQTLVTYENQVKSCRFCQKEAHPKRKCSELSQGTTSSSPKTALLFTQSDFPALSGAVTHNGKQTTPSVPSTTTAAIPSESHCAPKSIADADHEKEDTGNDTSNEDETNSSSQEIIETETNKRRLSTRLQKKDPKKMCIPQGCQNKEKVVTTAIKSKLRNVKK</sequence>
<evidence type="ECO:0000313" key="2">
    <source>
        <dbReference type="EMBL" id="JAV47198.1"/>
    </source>
</evidence>